<evidence type="ECO:0000259" key="4">
    <source>
        <dbReference type="PROSITE" id="PS50893"/>
    </source>
</evidence>
<dbReference type="PANTHER" id="PTHR42855:SF2">
    <property type="entry name" value="DRUG RESISTANCE ABC TRANSPORTER,ATP-BINDING PROTEIN"/>
    <property type="match status" value="1"/>
</dbReference>
<dbReference type="PANTHER" id="PTHR42855">
    <property type="entry name" value="ABC TRANSPORTER ATP-BINDING SUBUNIT"/>
    <property type="match status" value="1"/>
</dbReference>
<dbReference type="GO" id="GO:0016887">
    <property type="term" value="F:ATP hydrolysis activity"/>
    <property type="evidence" value="ECO:0007669"/>
    <property type="project" value="InterPro"/>
</dbReference>
<name>A0A0M0GIU3_SPOGL</name>
<evidence type="ECO:0000313" key="6">
    <source>
        <dbReference type="Proteomes" id="UP000037109"/>
    </source>
</evidence>
<feature type="domain" description="ABC transporter" evidence="4">
    <location>
        <begin position="19"/>
        <end position="228"/>
    </location>
</feature>
<evidence type="ECO:0000256" key="2">
    <source>
        <dbReference type="ARBA" id="ARBA00022840"/>
    </source>
</evidence>
<proteinExistence type="predicted"/>
<keyword evidence="3" id="KW-0175">Coiled coil</keyword>
<dbReference type="RefSeq" id="WP_053436729.1">
    <property type="nucleotide sequence ID" value="NZ_LGUF01000007.1"/>
</dbReference>
<dbReference type="EMBL" id="LGUF01000007">
    <property type="protein sequence ID" value="KON89361.1"/>
    <property type="molecule type" value="Genomic_DNA"/>
</dbReference>
<dbReference type="STRING" id="1459.AF332_22810"/>
<dbReference type="Proteomes" id="UP000037109">
    <property type="component" value="Unassembled WGS sequence"/>
</dbReference>
<accession>A0A0M0GIU3</accession>
<dbReference type="SUPFAM" id="SSF52540">
    <property type="entry name" value="P-loop containing nucleoside triphosphate hydrolases"/>
    <property type="match status" value="2"/>
</dbReference>
<evidence type="ECO:0000256" key="1">
    <source>
        <dbReference type="ARBA" id="ARBA00022741"/>
    </source>
</evidence>
<dbReference type="InterPro" id="IPR003593">
    <property type="entry name" value="AAA+_ATPase"/>
</dbReference>
<dbReference type="Gene3D" id="3.40.50.300">
    <property type="entry name" value="P-loop containing nucleotide triphosphate hydrolases"/>
    <property type="match status" value="2"/>
</dbReference>
<evidence type="ECO:0000313" key="5">
    <source>
        <dbReference type="EMBL" id="KON89361.1"/>
    </source>
</evidence>
<dbReference type="AlphaFoldDB" id="A0A0M0GIU3"/>
<keyword evidence="1" id="KW-0547">Nucleotide-binding</keyword>
<keyword evidence="6" id="KW-1185">Reference proteome</keyword>
<dbReference type="InterPro" id="IPR032781">
    <property type="entry name" value="ABC_tran_Xtn"/>
</dbReference>
<dbReference type="GO" id="GO:0005524">
    <property type="term" value="F:ATP binding"/>
    <property type="evidence" value="ECO:0007669"/>
    <property type="project" value="UniProtKB-KW"/>
</dbReference>
<dbReference type="InterPro" id="IPR051309">
    <property type="entry name" value="ABCF_ATPase"/>
</dbReference>
<dbReference type="Pfam" id="PF00005">
    <property type="entry name" value="ABC_tran"/>
    <property type="match status" value="2"/>
</dbReference>
<feature type="coiled-coil region" evidence="3">
    <location>
        <begin position="221"/>
        <end position="258"/>
    </location>
</feature>
<feature type="domain" description="ABC transporter" evidence="4">
    <location>
        <begin position="328"/>
        <end position="540"/>
    </location>
</feature>
<dbReference type="NCBIfam" id="NF000355">
    <property type="entry name" value="ribo_prot_ABC_F"/>
    <property type="match status" value="1"/>
</dbReference>
<dbReference type="InterPro" id="IPR027417">
    <property type="entry name" value="P-loop_NTPase"/>
</dbReference>
<reference evidence="6" key="1">
    <citation type="submission" date="2015-07" db="EMBL/GenBank/DDBJ databases">
        <title>Fjat-10036 dsm4.</title>
        <authorList>
            <person name="Liu B."/>
            <person name="Wang J."/>
            <person name="Zhu Y."/>
            <person name="Liu G."/>
            <person name="Chen Q."/>
            <person name="Chen Z."/>
            <person name="Lan J."/>
            <person name="Che J."/>
            <person name="Ge C."/>
            <person name="Shi H."/>
            <person name="Pan Z."/>
            <person name="Liu X."/>
        </authorList>
    </citation>
    <scope>NUCLEOTIDE SEQUENCE [LARGE SCALE GENOMIC DNA]</scope>
    <source>
        <strain evidence="6">DSM 4</strain>
    </source>
</reference>
<dbReference type="InterPro" id="IPR003439">
    <property type="entry name" value="ABC_transporter-like_ATP-bd"/>
</dbReference>
<dbReference type="PATRIC" id="fig|1459.3.peg.5027"/>
<organism evidence="5 6">
    <name type="scientific">Sporosarcina globispora</name>
    <name type="common">Bacillus globisporus</name>
    <dbReference type="NCBI Taxonomy" id="1459"/>
    <lineage>
        <taxon>Bacteria</taxon>
        <taxon>Bacillati</taxon>
        <taxon>Bacillota</taxon>
        <taxon>Bacilli</taxon>
        <taxon>Bacillales</taxon>
        <taxon>Caryophanaceae</taxon>
        <taxon>Sporosarcina</taxon>
    </lineage>
</organism>
<dbReference type="PROSITE" id="PS50893">
    <property type="entry name" value="ABC_TRANSPORTER_2"/>
    <property type="match status" value="2"/>
</dbReference>
<dbReference type="CDD" id="cd03221">
    <property type="entry name" value="ABCF_EF-3"/>
    <property type="match status" value="2"/>
</dbReference>
<dbReference type="SMART" id="SM00382">
    <property type="entry name" value="AAA"/>
    <property type="match status" value="2"/>
</dbReference>
<keyword evidence="2 5" id="KW-0067">ATP-binding</keyword>
<gene>
    <name evidence="5" type="ORF">AF332_22810</name>
</gene>
<dbReference type="Pfam" id="PF12848">
    <property type="entry name" value="ABC_tran_Xtn"/>
    <property type="match status" value="1"/>
</dbReference>
<comment type="caution">
    <text evidence="5">The sequence shown here is derived from an EMBL/GenBank/DDBJ whole genome shotgun (WGS) entry which is preliminary data.</text>
</comment>
<protein>
    <submittedName>
        <fullName evidence="5">ABC transporter ATP-binding protein</fullName>
    </submittedName>
</protein>
<sequence length="592" mass="67696">MCANKRIINSKNNSNMPVLKARDIKKSFGDKAVFADLEFDIFHQDRIGLVGLNGTGKTTLANILFGSTHADKGTIERVKEPFAIGYLHQSADYSVSDIHDSSQNLDEELLHQASKLGLSKHHVWRPESLDSLSGGERLKLSLAKVWSSKPDMLILDEPTNHLDLQGIDWLIEEISQFSGPVLIISHDRHFLDQAVGKIFELQDGSLTTYQGDYTAYREQKLKNYDDQLHQYNVQQKEIERIENQMANLKKWSEKAHRESTKGGTPSENRQMGFKEYHRVKAKKMDQQIKSKMKRLQQDLDKNKVEKPEEEAKVHFQFDSSGKRGKRIIEAKNLSKSFEEQTLFNDSQFYIKHGEKIGILGANGTGKTTFIRMLLDEVSPSGGELWVSSTLKIAYLSQNVNDLPITMNAIDALDLTDRELIFKARTLLANLGMKDTKLNQPIGQLSMGERIRVKLTDMLLKEYDVLILDEPTNHLDLPSREQFEKTLNDFAGTLIIISHDLYFLEKLSTRLLVFEENKITRLEMGLKEYRVKSRTSDQEKDHDSMKEQIMVIDNRISAILGELSLLVPGDSKYAELDKEFNGLINEKRKLLKQ</sequence>
<evidence type="ECO:0000256" key="3">
    <source>
        <dbReference type="SAM" id="Coils"/>
    </source>
</evidence>
<dbReference type="OrthoDB" id="9760950at2"/>